<dbReference type="Pfam" id="PF04355">
    <property type="entry name" value="BamE"/>
    <property type="match status" value="1"/>
</dbReference>
<gene>
    <name evidence="5" type="primary">bamE</name>
    <name evidence="5" type="ORF">G3256_07295</name>
</gene>
<dbReference type="EMBL" id="CP048788">
    <property type="protein sequence ID" value="QJF50974.1"/>
    <property type="molecule type" value="Genomic_DNA"/>
</dbReference>
<feature type="domain" description="Outer membrane protein assembly factor BamE" evidence="4">
    <location>
        <begin position="38"/>
        <end position="113"/>
    </location>
</feature>
<dbReference type="Gene3D" id="3.30.1450.10">
    <property type="match status" value="1"/>
</dbReference>
<evidence type="ECO:0000313" key="6">
    <source>
        <dbReference type="Proteomes" id="UP000503308"/>
    </source>
</evidence>
<dbReference type="InterPro" id="IPR007450">
    <property type="entry name" value="BamE_dom"/>
</dbReference>
<evidence type="ECO:0000256" key="1">
    <source>
        <dbReference type="ARBA" id="ARBA00022729"/>
    </source>
</evidence>
<dbReference type="KEGG" id="rpon:G3256_07295"/>
<sequence>MQSSTPSRKRGPAVRRLCCAVAMCAALAACGATYRNHGYVPTAEELDQIAVGVDTRASVEETLGSSAAGSVLQDDAMYFVRSRVKNFALLDSEVVERTIVAISFDSAGVVRNVETFGLEDGQVVPLARRVTDTTVEGRTFLGQLFGNIGRFTPSGIDG</sequence>
<keyword evidence="1 3" id="KW-0732">Signal</keyword>
<evidence type="ECO:0000256" key="3">
    <source>
        <dbReference type="SAM" id="SignalP"/>
    </source>
</evidence>
<feature type="signal peptide" evidence="3">
    <location>
        <begin position="1"/>
        <end position="28"/>
    </location>
</feature>
<evidence type="ECO:0000259" key="4">
    <source>
        <dbReference type="Pfam" id="PF04355"/>
    </source>
</evidence>
<accession>A0A858SQD9</accession>
<dbReference type="RefSeq" id="WP_169640190.1">
    <property type="nucleotide sequence ID" value="NZ_CP048788.1"/>
</dbReference>
<organism evidence="5 6">
    <name type="scientific">Roseobacter ponti</name>
    <dbReference type="NCBI Taxonomy" id="1891787"/>
    <lineage>
        <taxon>Bacteria</taxon>
        <taxon>Pseudomonadati</taxon>
        <taxon>Pseudomonadota</taxon>
        <taxon>Alphaproteobacteria</taxon>
        <taxon>Rhodobacterales</taxon>
        <taxon>Roseobacteraceae</taxon>
        <taxon>Roseobacter</taxon>
    </lineage>
</organism>
<protein>
    <submittedName>
        <fullName evidence="5">Outer membrane protein assembly factor BamE</fullName>
    </submittedName>
</protein>
<dbReference type="AlphaFoldDB" id="A0A858SQD9"/>
<evidence type="ECO:0000313" key="5">
    <source>
        <dbReference type="EMBL" id="QJF50974.1"/>
    </source>
</evidence>
<name>A0A858SQD9_9RHOB</name>
<reference evidence="5 6" key="1">
    <citation type="submission" date="2020-02" db="EMBL/GenBank/DDBJ databases">
        <title>Genome sequence of Roseobacter ponti.</title>
        <authorList>
            <person name="Hollensteiner J."/>
            <person name="Schneider D."/>
            <person name="Poehlein A."/>
            <person name="Daniel R."/>
        </authorList>
    </citation>
    <scope>NUCLEOTIDE SEQUENCE [LARGE SCALE GENOMIC DNA]</scope>
    <source>
        <strain evidence="5 6">DSM 106830</strain>
    </source>
</reference>
<keyword evidence="2" id="KW-0472">Membrane</keyword>
<evidence type="ECO:0000256" key="2">
    <source>
        <dbReference type="ARBA" id="ARBA00023136"/>
    </source>
</evidence>
<feature type="chain" id="PRO_5032950972" evidence="3">
    <location>
        <begin position="29"/>
        <end position="158"/>
    </location>
</feature>
<proteinExistence type="predicted"/>
<dbReference type="Proteomes" id="UP000503308">
    <property type="component" value="Chromosome"/>
</dbReference>
<keyword evidence="6" id="KW-1185">Reference proteome</keyword>
<dbReference type="InterPro" id="IPR037873">
    <property type="entry name" value="BamE-like"/>
</dbReference>
<dbReference type="GO" id="GO:0019867">
    <property type="term" value="C:outer membrane"/>
    <property type="evidence" value="ECO:0007669"/>
    <property type="project" value="InterPro"/>
</dbReference>